<gene>
    <name evidence="2" type="ORF">SAMN05421640_2453</name>
</gene>
<reference evidence="2 3" key="1">
    <citation type="submission" date="2017-06" db="EMBL/GenBank/DDBJ databases">
        <authorList>
            <person name="Kim H.J."/>
            <person name="Triplett B.A."/>
        </authorList>
    </citation>
    <scope>NUCLEOTIDE SEQUENCE [LARGE SCALE GENOMIC DNA]</scope>
    <source>
        <strain evidence="2 3">DSM 19307</strain>
    </source>
</reference>
<keyword evidence="1" id="KW-0812">Transmembrane</keyword>
<feature type="transmembrane region" description="Helical" evidence="1">
    <location>
        <begin position="90"/>
        <end position="110"/>
    </location>
</feature>
<evidence type="ECO:0008006" key="4">
    <source>
        <dbReference type="Google" id="ProtNLM"/>
    </source>
</evidence>
<organism evidence="2 3">
    <name type="scientific">Ekhidna lutea</name>
    <dbReference type="NCBI Taxonomy" id="447679"/>
    <lineage>
        <taxon>Bacteria</taxon>
        <taxon>Pseudomonadati</taxon>
        <taxon>Bacteroidota</taxon>
        <taxon>Cytophagia</taxon>
        <taxon>Cytophagales</taxon>
        <taxon>Reichenbachiellaceae</taxon>
        <taxon>Ekhidna</taxon>
    </lineage>
</organism>
<sequence length="135" mass="15200">MQITLTTPALLFPAISLLLLAYTNRFLAIATLIRQLHKSYLADPKSVLEGQLKNLRKRLFLIRAMQLFGLMSLLLCVLAMFFIYLKVGDWGSAIFGISLVLLLLSLIISIREIQLSTKALDLELSDMELGSKLKF</sequence>
<evidence type="ECO:0000313" key="2">
    <source>
        <dbReference type="EMBL" id="SNT13700.1"/>
    </source>
</evidence>
<dbReference type="RefSeq" id="WP_089357165.1">
    <property type="nucleotide sequence ID" value="NZ_FZPD01000004.1"/>
</dbReference>
<dbReference type="Pfam" id="PF11026">
    <property type="entry name" value="DUF2721"/>
    <property type="match status" value="1"/>
</dbReference>
<evidence type="ECO:0000313" key="3">
    <source>
        <dbReference type="Proteomes" id="UP000198393"/>
    </source>
</evidence>
<dbReference type="EMBL" id="FZPD01000004">
    <property type="protein sequence ID" value="SNT13700.1"/>
    <property type="molecule type" value="Genomic_DNA"/>
</dbReference>
<feature type="transmembrane region" description="Helical" evidence="1">
    <location>
        <begin position="60"/>
        <end position="84"/>
    </location>
</feature>
<accession>A0A239K6W2</accession>
<dbReference type="InterPro" id="IPR021279">
    <property type="entry name" value="DUF2721"/>
</dbReference>
<protein>
    <recommendedName>
        <fullName evidence="4">II family cellulose-binding protein</fullName>
    </recommendedName>
</protein>
<feature type="transmembrane region" description="Helical" evidence="1">
    <location>
        <begin position="12"/>
        <end position="33"/>
    </location>
</feature>
<dbReference type="AlphaFoldDB" id="A0A239K6W2"/>
<keyword evidence="1" id="KW-0472">Membrane</keyword>
<dbReference type="OrthoDB" id="9813525at2"/>
<dbReference type="Proteomes" id="UP000198393">
    <property type="component" value="Unassembled WGS sequence"/>
</dbReference>
<evidence type="ECO:0000256" key="1">
    <source>
        <dbReference type="SAM" id="Phobius"/>
    </source>
</evidence>
<name>A0A239K6W2_EKHLU</name>
<keyword evidence="3" id="KW-1185">Reference proteome</keyword>
<proteinExistence type="predicted"/>
<keyword evidence="1" id="KW-1133">Transmembrane helix</keyword>